<dbReference type="PANTHER" id="PTHR43632:SF1">
    <property type="entry name" value="PERMEASE COMPONENT OF TUNGSTATE ABC TRANSPORTER"/>
    <property type="match status" value="1"/>
</dbReference>
<keyword evidence="3 5" id="KW-1133">Transmembrane helix</keyword>
<organism evidence="7 8">
    <name type="scientific">Candidatus Stercoripulliclostridium merdipullorum</name>
    <dbReference type="NCBI Taxonomy" id="2840952"/>
    <lineage>
        <taxon>Bacteria</taxon>
        <taxon>Bacillati</taxon>
        <taxon>Bacillota</taxon>
        <taxon>Clostridia</taxon>
        <taxon>Eubacteriales</taxon>
        <taxon>Candidatus Stercoripulliclostridium</taxon>
    </lineage>
</organism>
<comment type="subcellular location">
    <subcellularLocation>
        <location evidence="5">Cell membrane</location>
        <topology evidence="5">Multi-pass membrane protein</topology>
    </subcellularLocation>
    <subcellularLocation>
        <location evidence="1">Membrane</location>
        <topology evidence="1">Multi-pass membrane protein</topology>
    </subcellularLocation>
</comment>
<dbReference type="SUPFAM" id="SSF161098">
    <property type="entry name" value="MetI-like"/>
    <property type="match status" value="1"/>
</dbReference>
<dbReference type="Pfam" id="PF00528">
    <property type="entry name" value="BPD_transp_1"/>
    <property type="match status" value="1"/>
</dbReference>
<evidence type="ECO:0000256" key="1">
    <source>
        <dbReference type="ARBA" id="ARBA00004141"/>
    </source>
</evidence>
<feature type="transmembrane region" description="Helical" evidence="5">
    <location>
        <begin position="202"/>
        <end position="226"/>
    </location>
</feature>
<evidence type="ECO:0000259" key="6">
    <source>
        <dbReference type="PROSITE" id="PS50928"/>
    </source>
</evidence>
<evidence type="ECO:0000313" key="7">
    <source>
        <dbReference type="EMBL" id="HIV00362.1"/>
    </source>
</evidence>
<proteinExistence type="inferred from homology"/>
<comment type="similarity">
    <text evidence="5">Belongs to the binding-protein-dependent transport system permease family.</text>
</comment>
<dbReference type="AlphaFoldDB" id="A0A9D1NC31"/>
<protein>
    <submittedName>
        <fullName evidence="7">ABC transporter permease</fullName>
    </submittedName>
</protein>
<dbReference type="GO" id="GO:0055085">
    <property type="term" value="P:transmembrane transport"/>
    <property type="evidence" value="ECO:0007669"/>
    <property type="project" value="InterPro"/>
</dbReference>
<accession>A0A9D1NC31</accession>
<dbReference type="Proteomes" id="UP000886891">
    <property type="component" value="Unassembled WGS sequence"/>
</dbReference>
<keyword evidence="2 5" id="KW-0812">Transmembrane</keyword>
<keyword evidence="5" id="KW-0813">Transport</keyword>
<dbReference type="CDD" id="cd06261">
    <property type="entry name" value="TM_PBP2"/>
    <property type="match status" value="1"/>
</dbReference>
<name>A0A9D1NC31_9FIRM</name>
<feature type="domain" description="ABC transmembrane type-1" evidence="6">
    <location>
        <begin position="27"/>
        <end position="223"/>
    </location>
</feature>
<keyword evidence="4 5" id="KW-0472">Membrane</keyword>
<evidence type="ECO:0000256" key="4">
    <source>
        <dbReference type="ARBA" id="ARBA00023136"/>
    </source>
</evidence>
<feature type="transmembrane region" description="Helical" evidence="5">
    <location>
        <begin position="69"/>
        <end position="86"/>
    </location>
</feature>
<reference evidence="7" key="1">
    <citation type="submission" date="2020-10" db="EMBL/GenBank/DDBJ databases">
        <authorList>
            <person name="Gilroy R."/>
        </authorList>
    </citation>
    <scope>NUCLEOTIDE SEQUENCE</scope>
    <source>
        <strain evidence="7">23406</strain>
    </source>
</reference>
<dbReference type="NCBIfam" id="NF038017">
    <property type="entry name" value="ABC_perm1"/>
    <property type="match status" value="1"/>
</dbReference>
<feature type="transmembrane region" description="Helical" evidence="5">
    <location>
        <begin position="39"/>
        <end position="57"/>
    </location>
</feature>
<dbReference type="InterPro" id="IPR035906">
    <property type="entry name" value="MetI-like_sf"/>
</dbReference>
<feature type="transmembrane region" description="Helical" evidence="5">
    <location>
        <begin position="92"/>
        <end position="112"/>
    </location>
</feature>
<evidence type="ECO:0000256" key="5">
    <source>
        <dbReference type="RuleBase" id="RU363032"/>
    </source>
</evidence>
<feature type="transmembrane region" description="Helical" evidence="5">
    <location>
        <begin position="158"/>
        <end position="182"/>
    </location>
</feature>
<dbReference type="InterPro" id="IPR000515">
    <property type="entry name" value="MetI-like"/>
</dbReference>
<dbReference type="EMBL" id="DVOH01000034">
    <property type="protein sequence ID" value="HIV00362.1"/>
    <property type="molecule type" value="Genomic_DNA"/>
</dbReference>
<dbReference type="Gene3D" id="1.10.3720.10">
    <property type="entry name" value="MetI-like"/>
    <property type="match status" value="1"/>
</dbReference>
<dbReference type="PROSITE" id="PS50928">
    <property type="entry name" value="ABC_TM1"/>
    <property type="match status" value="1"/>
</dbReference>
<evidence type="ECO:0000256" key="2">
    <source>
        <dbReference type="ARBA" id="ARBA00022692"/>
    </source>
</evidence>
<dbReference type="PANTHER" id="PTHR43632">
    <property type="entry name" value="PERMEASE COMPONENT OF TUNGSTATE ABC TRANSPORTER"/>
    <property type="match status" value="1"/>
</dbReference>
<reference evidence="7" key="2">
    <citation type="journal article" date="2021" name="PeerJ">
        <title>Extensive microbial diversity within the chicken gut microbiome revealed by metagenomics and culture.</title>
        <authorList>
            <person name="Gilroy R."/>
            <person name="Ravi A."/>
            <person name="Getino M."/>
            <person name="Pursley I."/>
            <person name="Horton D.L."/>
            <person name="Alikhan N.F."/>
            <person name="Baker D."/>
            <person name="Gharbi K."/>
            <person name="Hall N."/>
            <person name="Watson M."/>
            <person name="Adriaenssens E.M."/>
            <person name="Foster-Nyarko E."/>
            <person name="Jarju S."/>
            <person name="Secka A."/>
            <person name="Antonio M."/>
            <person name="Oren A."/>
            <person name="Chaudhuri R.R."/>
            <person name="La Ragione R."/>
            <person name="Hildebrand F."/>
            <person name="Pallen M.J."/>
        </authorList>
    </citation>
    <scope>NUCLEOTIDE SEQUENCE</scope>
    <source>
        <strain evidence="7">23406</strain>
    </source>
</reference>
<evidence type="ECO:0000256" key="3">
    <source>
        <dbReference type="ARBA" id="ARBA00022989"/>
    </source>
</evidence>
<gene>
    <name evidence="7" type="ORF">IAB14_04550</name>
</gene>
<sequence>MWTDVAEAFSKAFALMGEGNPLFGEIVRTTLVMCLQSSVYSMLIGVPIGVLVAIGSFPGKKIVVTVMRTLMGLPAVAVGIFVYLLFSGTGPFGGLGLMYSVELMVIAQVILITPVVAGMTESAVSPAYEGMRETVKGLNLNKGKAMLLAVNECKYQMIAVYLFAFGRSIAEVGAVQIVGGNILHKTRVMTTAIALNYNTGQFQLALALGIVLILIVLTVNVAATLLQRGTRR</sequence>
<dbReference type="GO" id="GO:0005886">
    <property type="term" value="C:plasma membrane"/>
    <property type="evidence" value="ECO:0007669"/>
    <property type="project" value="UniProtKB-SubCell"/>
</dbReference>
<evidence type="ECO:0000313" key="8">
    <source>
        <dbReference type="Proteomes" id="UP000886891"/>
    </source>
</evidence>
<comment type="caution">
    <text evidence="7">The sequence shown here is derived from an EMBL/GenBank/DDBJ whole genome shotgun (WGS) entry which is preliminary data.</text>
</comment>
<dbReference type="InterPro" id="IPR049783">
    <property type="entry name" value="ABC_perm_TupB-like"/>
</dbReference>